<dbReference type="EMBL" id="MLYO01000023">
    <property type="protein sequence ID" value="OIK05235.1"/>
    <property type="molecule type" value="Genomic_DNA"/>
</dbReference>
<reference evidence="2 3" key="1">
    <citation type="submission" date="2016-10" db="EMBL/GenBank/DDBJ databases">
        <title>Genome sequence of Streptomyces sp. MUSC 1.</title>
        <authorList>
            <person name="Lee L.-H."/>
            <person name="Ser H.-L."/>
            <person name="Law J.W.-F."/>
        </authorList>
    </citation>
    <scope>NUCLEOTIDE SEQUENCE [LARGE SCALE GENOMIC DNA]</scope>
    <source>
        <strain evidence="2 3">MUSC 1</strain>
    </source>
</reference>
<comment type="caution">
    <text evidence="2">The sequence shown here is derived from an EMBL/GenBank/DDBJ whole genome shotgun (WGS) entry which is preliminary data.</text>
</comment>
<sequence length="126" mass="13076">MTLSGRLVSRLRLRRRTTLLLAAVLALTALAGTAETLVRHRIADRIATVAGKRLGTAPDVGLGVTPALWQPARGTFPDVEPTADGVSARHTTGLAVDARPRQVRRSGKGGGVAGSSSRPRSPAPSP</sequence>
<protein>
    <submittedName>
        <fullName evidence="2">Uncharacterized protein</fullName>
    </submittedName>
</protein>
<proteinExistence type="predicted"/>
<feature type="region of interest" description="Disordered" evidence="1">
    <location>
        <begin position="73"/>
        <end position="126"/>
    </location>
</feature>
<evidence type="ECO:0000256" key="1">
    <source>
        <dbReference type="SAM" id="MobiDB-lite"/>
    </source>
</evidence>
<dbReference type="AlphaFoldDB" id="A0A1S2QIP5"/>
<dbReference type="Proteomes" id="UP000179642">
    <property type="component" value="Unassembled WGS sequence"/>
</dbReference>
<dbReference type="OrthoDB" id="4201904at2"/>
<accession>A0A1S2QIP5</accession>
<keyword evidence="3" id="KW-1185">Reference proteome</keyword>
<evidence type="ECO:0000313" key="2">
    <source>
        <dbReference type="EMBL" id="OIK05235.1"/>
    </source>
</evidence>
<evidence type="ECO:0000313" key="3">
    <source>
        <dbReference type="Proteomes" id="UP000179642"/>
    </source>
</evidence>
<dbReference type="RefSeq" id="WP_071381022.1">
    <property type="nucleotide sequence ID" value="NZ_MLYO01000023.1"/>
</dbReference>
<name>A0A1S2QIP5_9ACTN</name>
<organism evidence="2 3">
    <name type="scientific">Streptomyces monashensis</name>
    <dbReference type="NCBI Taxonomy" id="1678012"/>
    <lineage>
        <taxon>Bacteria</taxon>
        <taxon>Bacillati</taxon>
        <taxon>Actinomycetota</taxon>
        <taxon>Actinomycetes</taxon>
        <taxon>Kitasatosporales</taxon>
        <taxon>Streptomycetaceae</taxon>
        <taxon>Streptomyces</taxon>
    </lineage>
</organism>
<gene>
    <name evidence="2" type="ORF">BIV23_13305</name>
</gene>